<dbReference type="GO" id="GO:0016747">
    <property type="term" value="F:acyltransferase activity, transferring groups other than amino-acyl groups"/>
    <property type="evidence" value="ECO:0007669"/>
    <property type="project" value="InterPro"/>
</dbReference>
<dbReference type="PANTHER" id="PTHR42919:SF8">
    <property type="entry name" value="N-ALPHA-ACETYLTRANSFERASE 50"/>
    <property type="match status" value="1"/>
</dbReference>
<dbReference type="Proteomes" id="UP000293854">
    <property type="component" value="Unassembled WGS sequence"/>
</dbReference>
<dbReference type="KEGG" id="scv:A4G25_06615"/>
<evidence type="ECO:0000256" key="2">
    <source>
        <dbReference type="ARBA" id="ARBA00023315"/>
    </source>
</evidence>
<sequence>MEIKVCRDAAVLARLNEAVHSIHAKAYPDIFKPFNYLDSLDFFQKLLEREEQYFYAVYHGEEAVGYIWFQVVSLMETPFRYGMKSLYIHQLSIEPNYRQEGHGHALMAFAEHFAKQQGCKTVELDYWDKNLSATFFYEKEGYENLRQYARKKL</sequence>
<dbReference type="PANTHER" id="PTHR42919">
    <property type="entry name" value="N-ALPHA-ACETYLTRANSFERASE"/>
    <property type="match status" value="1"/>
</dbReference>
<dbReference type="InterPro" id="IPR000182">
    <property type="entry name" value="GNAT_dom"/>
</dbReference>
<protein>
    <submittedName>
        <fullName evidence="5">GNAT family N-acetyltransferase</fullName>
    </submittedName>
</protein>
<evidence type="ECO:0000256" key="1">
    <source>
        <dbReference type="ARBA" id="ARBA00022679"/>
    </source>
</evidence>
<name>A0A143PC02_9STAP</name>
<dbReference type="CDD" id="cd04301">
    <property type="entry name" value="NAT_SF"/>
    <property type="match status" value="1"/>
</dbReference>
<feature type="domain" description="N-acetyltransferase" evidence="3">
    <location>
        <begin position="1"/>
        <end position="153"/>
    </location>
</feature>
<gene>
    <name evidence="5" type="ORF">EIG99_01935</name>
    <name evidence="4" type="ORF">I6J05_11920</name>
</gene>
<keyword evidence="2" id="KW-0012">Acyltransferase</keyword>
<keyword evidence="7" id="KW-1185">Reference proteome</keyword>
<reference evidence="4 7" key="2">
    <citation type="submission" date="2021-01" db="EMBL/GenBank/DDBJ databases">
        <title>FDA dAtabase for Regulatory Grade micrObial Sequences (FDA-ARGOS): Supporting development and validation of Infectious Disease Dx tests.</title>
        <authorList>
            <person name="Sproer C."/>
            <person name="Gronow S."/>
            <person name="Severitt S."/>
            <person name="Schroder I."/>
            <person name="Tallon L."/>
            <person name="Sadzewicz L."/>
            <person name="Zhao X."/>
            <person name="Boylan J."/>
            <person name="Ott S."/>
            <person name="Bowen H."/>
            <person name="Vavikolanu K."/>
            <person name="Mehta A."/>
            <person name="Aluvathingal J."/>
            <person name="Nadendla S."/>
            <person name="Lowell S."/>
            <person name="Myers T."/>
            <person name="Yan Y."/>
            <person name="Sichtig H."/>
        </authorList>
    </citation>
    <scope>NUCLEOTIDE SEQUENCE [LARGE SCALE GENOMIC DNA]</scope>
    <source>
        <strain evidence="4 7">FDAARGOS_1148</strain>
    </source>
</reference>
<dbReference type="Pfam" id="PF00583">
    <property type="entry name" value="Acetyltransf_1"/>
    <property type="match status" value="1"/>
</dbReference>
<dbReference type="Proteomes" id="UP000595942">
    <property type="component" value="Chromosome"/>
</dbReference>
<evidence type="ECO:0000259" key="3">
    <source>
        <dbReference type="PROSITE" id="PS51186"/>
    </source>
</evidence>
<dbReference type="PROSITE" id="PS51186">
    <property type="entry name" value="GNAT"/>
    <property type="match status" value="1"/>
</dbReference>
<keyword evidence="1 5" id="KW-0808">Transferase</keyword>
<proteinExistence type="predicted"/>
<dbReference type="OrthoDB" id="360261at2"/>
<dbReference type="EMBL" id="CP068073">
    <property type="protein sequence ID" value="QQS82570.1"/>
    <property type="molecule type" value="Genomic_DNA"/>
</dbReference>
<dbReference type="GeneID" id="93727532"/>
<dbReference type="SUPFAM" id="SSF55729">
    <property type="entry name" value="Acyl-CoA N-acyltransferases (Nat)"/>
    <property type="match status" value="1"/>
</dbReference>
<organism evidence="5 6">
    <name type="scientific">Staphylococcus condimenti</name>
    <dbReference type="NCBI Taxonomy" id="70255"/>
    <lineage>
        <taxon>Bacteria</taxon>
        <taxon>Bacillati</taxon>
        <taxon>Bacillota</taxon>
        <taxon>Bacilli</taxon>
        <taxon>Bacillales</taxon>
        <taxon>Staphylococcaceae</taxon>
        <taxon>Staphylococcus</taxon>
    </lineage>
</organism>
<dbReference type="RefSeq" id="WP_047131403.1">
    <property type="nucleotide sequence ID" value="NZ_CP015114.1"/>
</dbReference>
<reference evidence="5 6" key="1">
    <citation type="submission" date="2018-11" db="EMBL/GenBank/DDBJ databases">
        <title>Genomic profiling of Staphylococcus species from a Poultry farm system in KwaZulu-Natal, South Africa.</title>
        <authorList>
            <person name="Amoako D.G."/>
            <person name="Somboro A.M."/>
            <person name="Abia A.L.K."/>
            <person name="Bester L.A."/>
            <person name="Essack S.Y."/>
        </authorList>
    </citation>
    <scope>NUCLEOTIDE SEQUENCE [LARGE SCALE GENOMIC DNA]</scope>
    <source>
        <strain evidence="5 6">SA11</strain>
    </source>
</reference>
<dbReference type="InterPro" id="IPR051556">
    <property type="entry name" value="N-term/lysine_N-AcTrnsfr"/>
</dbReference>
<dbReference type="AlphaFoldDB" id="A0A143PC02"/>
<accession>A0A143PC02</accession>
<evidence type="ECO:0000313" key="5">
    <source>
        <dbReference type="EMBL" id="RZI03999.1"/>
    </source>
</evidence>
<evidence type="ECO:0000313" key="6">
    <source>
        <dbReference type="Proteomes" id="UP000293854"/>
    </source>
</evidence>
<dbReference type="Gene3D" id="3.40.630.30">
    <property type="match status" value="1"/>
</dbReference>
<dbReference type="InterPro" id="IPR016181">
    <property type="entry name" value="Acyl_CoA_acyltransferase"/>
</dbReference>
<evidence type="ECO:0000313" key="7">
    <source>
        <dbReference type="Proteomes" id="UP000595942"/>
    </source>
</evidence>
<evidence type="ECO:0000313" key="4">
    <source>
        <dbReference type="EMBL" id="QQS82570.1"/>
    </source>
</evidence>
<dbReference type="EMBL" id="RQTE01000041">
    <property type="protein sequence ID" value="RZI03999.1"/>
    <property type="molecule type" value="Genomic_DNA"/>
</dbReference>